<comment type="caution">
    <text evidence="1">The sequence shown here is derived from an EMBL/GenBank/DDBJ whole genome shotgun (WGS) entry which is preliminary data.</text>
</comment>
<proteinExistence type="predicted"/>
<dbReference type="OrthoDB" id="2529253at2"/>
<reference evidence="1 2" key="1">
    <citation type="submission" date="2019-03" db="EMBL/GenBank/DDBJ databases">
        <title>Paraburkholderia sp. isolated from native Mimosa gymnas in Guartela State Park, Brazil.</title>
        <authorList>
            <person name="Paulitsch F."/>
            <person name="Hungria M."/>
            <person name="Delamuta J.R.M."/>
            <person name="Ribeiro R.A."/>
            <person name="Dall'Agnol R."/>
            <person name="Silva J.S.B."/>
        </authorList>
    </citation>
    <scope>NUCLEOTIDE SEQUENCE [LARGE SCALE GENOMIC DNA]</scope>
    <source>
        <strain evidence="1 2">CNPSo 3008</strain>
    </source>
</reference>
<evidence type="ECO:0000313" key="1">
    <source>
        <dbReference type="EMBL" id="TDF95017.1"/>
    </source>
</evidence>
<accession>A0A4R5KKI1</accession>
<dbReference type="RefSeq" id="WP_133191244.1">
    <property type="nucleotide sequence ID" value="NZ_SMOD01000138.1"/>
</dbReference>
<protein>
    <submittedName>
        <fullName evidence="1">Uncharacterized protein</fullName>
    </submittedName>
</protein>
<sequence>MSTMNPTAKRNTQRPMTCASTVQGQRLPVIDITDPRFALPADSDAITALFASYVADERRRARIPTFVTRLILALVSRRAPLLRSVVSARSGFLDGLGTYLLKLGPDNLPPPFKSHALIVRVIHLAVQQAVAYKQAYAEGKVRHG</sequence>
<evidence type="ECO:0000313" key="2">
    <source>
        <dbReference type="Proteomes" id="UP000295606"/>
    </source>
</evidence>
<gene>
    <name evidence="1" type="ORF">E1N52_43580</name>
</gene>
<organism evidence="1 2">
    <name type="scientific">Paraburkholderia guartelaensis</name>
    <dbReference type="NCBI Taxonomy" id="2546446"/>
    <lineage>
        <taxon>Bacteria</taxon>
        <taxon>Pseudomonadati</taxon>
        <taxon>Pseudomonadota</taxon>
        <taxon>Betaproteobacteria</taxon>
        <taxon>Burkholderiales</taxon>
        <taxon>Burkholderiaceae</taxon>
        <taxon>Paraburkholderia</taxon>
    </lineage>
</organism>
<dbReference type="AlphaFoldDB" id="A0A4R5KKI1"/>
<name>A0A4R5KKI1_9BURK</name>
<dbReference type="EMBL" id="SMOD01000138">
    <property type="protein sequence ID" value="TDF95017.1"/>
    <property type="molecule type" value="Genomic_DNA"/>
</dbReference>
<dbReference type="Proteomes" id="UP000295606">
    <property type="component" value="Unassembled WGS sequence"/>
</dbReference>